<evidence type="ECO:0000313" key="2">
    <source>
        <dbReference type="EMBL" id="MBA8930036.1"/>
    </source>
</evidence>
<name>A0ABR6BTT6_9PSEU</name>
<protein>
    <submittedName>
        <fullName evidence="2">Uncharacterized protein</fullName>
    </submittedName>
</protein>
<sequence length="37" mass="3894">MWKGCAHNSSLALPHLAGPDGPEVVVERPIQGPCVLD</sequence>
<reference evidence="2 3" key="1">
    <citation type="submission" date="2020-08" db="EMBL/GenBank/DDBJ databases">
        <title>Genomic Encyclopedia of Archaeal and Bacterial Type Strains, Phase II (KMG-II): from individual species to whole genera.</title>
        <authorList>
            <person name="Goeker M."/>
        </authorList>
    </citation>
    <scope>NUCLEOTIDE SEQUENCE [LARGE SCALE GENOMIC DNA]</scope>
    <source>
        <strain evidence="2 3">DSM 43850</strain>
    </source>
</reference>
<organism evidence="2 3">
    <name type="scientific">Kutzneria viridogrisea</name>
    <dbReference type="NCBI Taxonomy" id="47990"/>
    <lineage>
        <taxon>Bacteria</taxon>
        <taxon>Bacillati</taxon>
        <taxon>Actinomycetota</taxon>
        <taxon>Actinomycetes</taxon>
        <taxon>Pseudonocardiales</taxon>
        <taxon>Pseudonocardiaceae</taxon>
        <taxon>Kutzneria</taxon>
    </lineage>
</organism>
<evidence type="ECO:0000256" key="1">
    <source>
        <dbReference type="SAM" id="MobiDB-lite"/>
    </source>
</evidence>
<evidence type="ECO:0000313" key="3">
    <source>
        <dbReference type="Proteomes" id="UP000517916"/>
    </source>
</evidence>
<accession>A0ABR6BTT6</accession>
<keyword evidence="3" id="KW-1185">Reference proteome</keyword>
<gene>
    <name evidence="2" type="ORF">BC739_007269</name>
</gene>
<dbReference type="EMBL" id="JACJID010000006">
    <property type="protein sequence ID" value="MBA8930036.1"/>
    <property type="molecule type" value="Genomic_DNA"/>
</dbReference>
<comment type="caution">
    <text evidence="2">The sequence shown here is derived from an EMBL/GenBank/DDBJ whole genome shotgun (WGS) entry which is preliminary data.</text>
</comment>
<feature type="region of interest" description="Disordered" evidence="1">
    <location>
        <begin position="1"/>
        <end position="24"/>
    </location>
</feature>
<proteinExistence type="predicted"/>
<dbReference type="Proteomes" id="UP000517916">
    <property type="component" value="Unassembled WGS sequence"/>
</dbReference>